<evidence type="ECO:0000313" key="1">
    <source>
        <dbReference type="EMBL" id="KDO22907.1"/>
    </source>
</evidence>
<reference evidence="1 2" key="1">
    <citation type="journal article" date="2013" name="PLoS Genet.">
        <title>Distinctive expansion of potential virulence genes in the genome of the oomycete fish pathogen Saprolegnia parasitica.</title>
        <authorList>
            <person name="Jiang R.H."/>
            <person name="de Bruijn I."/>
            <person name="Haas B.J."/>
            <person name="Belmonte R."/>
            <person name="Lobach L."/>
            <person name="Christie J."/>
            <person name="van den Ackerveken G."/>
            <person name="Bottin A."/>
            <person name="Bulone V."/>
            <person name="Diaz-Moreno S.M."/>
            <person name="Dumas B."/>
            <person name="Fan L."/>
            <person name="Gaulin E."/>
            <person name="Govers F."/>
            <person name="Grenville-Briggs L.J."/>
            <person name="Horner N.R."/>
            <person name="Levin J.Z."/>
            <person name="Mammella M."/>
            <person name="Meijer H.J."/>
            <person name="Morris P."/>
            <person name="Nusbaum C."/>
            <person name="Oome S."/>
            <person name="Phillips A.J."/>
            <person name="van Rooyen D."/>
            <person name="Rzeszutek E."/>
            <person name="Saraiva M."/>
            <person name="Secombes C.J."/>
            <person name="Seidl M.F."/>
            <person name="Snel B."/>
            <person name="Stassen J.H."/>
            <person name="Sykes S."/>
            <person name="Tripathy S."/>
            <person name="van den Berg H."/>
            <person name="Vega-Arreguin J.C."/>
            <person name="Wawra S."/>
            <person name="Young S.K."/>
            <person name="Zeng Q."/>
            <person name="Dieguez-Uribeondo J."/>
            <person name="Russ C."/>
            <person name="Tyler B.M."/>
            <person name="van West P."/>
        </authorList>
    </citation>
    <scope>NUCLEOTIDE SEQUENCE [LARGE SCALE GENOMIC DNA]</scope>
    <source>
        <strain evidence="1 2">CBS 223.65</strain>
    </source>
</reference>
<dbReference type="AlphaFoldDB" id="A0A067C7W3"/>
<dbReference type="VEuPathDB" id="FungiDB:SPRG_11751"/>
<accession>A0A067C7W3</accession>
<organism evidence="1 2">
    <name type="scientific">Saprolegnia parasitica (strain CBS 223.65)</name>
    <dbReference type="NCBI Taxonomy" id="695850"/>
    <lineage>
        <taxon>Eukaryota</taxon>
        <taxon>Sar</taxon>
        <taxon>Stramenopiles</taxon>
        <taxon>Oomycota</taxon>
        <taxon>Saprolegniomycetes</taxon>
        <taxon>Saprolegniales</taxon>
        <taxon>Saprolegniaceae</taxon>
        <taxon>Saprolegnia</taxon>
    </lineage>
</organism>
<name>A0A067C7W3_SAPPC</name>
<dbReference type="Proteomes" id="UP000030745">
    <property type="component" value="Unassembled WGS sequence"/>
</dbReference>
<dbReference type="OMA" id="GARTIDN"/>
<dbReference type="RefSeq" id="XP_012206345.1">
    <property type="nucleotide sequence ID" value="XM_012350955.1"/>
</dbReference>
<proteinExistence type="predicted"/>
<keyword evidence="2" id="KW-1185">Reference proteome</keyword>
<sequence>MSKGLPLPPGFFRCPPLRDAEVQHLRAIADEACADTVANALAMAKLPPKKVVTHPRTKRHVQLHHGPDLRQPELDGITGVTRIATNYDELHGFYHLQTAKQVRTYSKVASQTLLDRVTLYTLERSSSPFRVTSIVWAAIETPILKLLPGAIAKRDTCYLEVLHSCLLYFSDDFPGFSLKH</sequence>
<gene>
    <name evidence="1" type="ORF">SPRG_11751</name>
</gene>
<dbReference type="KEGG" id="spar:SPRG_11751"/>
<protein>
    <submittedName>
        <fullName evidence="1">Uncharacterized protein</fullName>
    </submittedName>
</protein>
<dbReference type="GeneID" id="24133770"/>
<evidence type="ECO:0000313" key="2">
    <source>
        <dbReference type="Proteomes" id="UP000030745"/>
    </source>
</evidence>
<dbReference type="EMBL" id="KK583260">
    <property type="protein sequence ID" value="KDO22907.1"/>
    <property type="molecule type" value="Genomic_DNA"/>
</dbReference>
<dbReference type="OrthoDB" id="10407961at2759"/>